<dbReference type="Gene3D" id="3.90.226.10">
    <property type="entry name" value="2-enoyl-CoA Hydratase, Chain A, domain 1"/>
    <property type="match status" value="1"/>
</dbReference>
<comment type="catalytic activity">
    <reaction evidence="4">
        <text>a (3S)-3-hydroxyacyl-CoA = a (2E)-enoyl-CoA + H2O</text>
        <dbReference type="Rhea" id="RHEA:16105"/>
        <dbReference type="ChEBI" id="CHEBI:15377"/>
        <dbReference type="ChEBI" id="CHEBI:57318"/>
        <dbReference type="ChEBI" id="CHEBI:58856"/>
        <dbReference type="EC" id="4.2.1.17"/>
    </reaction>
</comment>
<sequence>MLTITINRPEKRNAVDKATAEAIGVAVDALDKDDDLRVAILTGAGGTFCAGMDLQAFARGERPVTEQRGFAGICTVPPCKPIIAAVEGHALGGGLELAMACDLIVAGSDVRFGLPEVRRGLVAAAGGLLRLPRKVASQIAMEMVLTGQPIDAQRAANLGLINRITEPGHALAAAIEIAEAIAANAPLAIQASKEIVTRSQDWELVKAFELQRSAVQAVMASQDAHEGAVAFAEKRKPVWRGL</sequence>
<dbReference type="EC" id="4.2.1.17" evidence="7"/>
<comment type="function">
    <text evidence="1">Could possibly oxidize fatty acids using specific components.</text>
</comment>
<comment type="similarity">
    <text evidence="2 6">Belongs to the enoyl-CoA hydratase/isomerase family.</text>
</comment>
<name>A0A0N9Y7T2_MYCFO</name>
<comment type="catalytic activity">
    <reaction evidence="5">
        <text>a 4-saturated-(3S)-3-hydroxyacyl-CoA = a (3E)-enoyl-CoA + H2O</text>
        <dbReference type="Rhea" id="RHEA:20724"/>
        <dbReference type="ChEBI" id="CHEBI:15377"/>
        <dbReference type="ChEBI" id="CHEBI:58521"/>
        <dbReference type="ChEBI" id="CHEBI:137480"/>
        <dbReference type="EC" id="4.2.1.17"/>
    </reaction>
</comment>
<dbReference type="PANTHER" id="PTHR43802">
    <property type="entry name" value="ENOYL-COA HYDRATASE"/>
    <property type="match status" value="1"/>
</dbReference>
<dbReference type="PROSITE" id="PS00166">
    <property type="entry name" value="ENOYL_COA_HYDRATASE"/>
    <property type="match status" value="1"/>
</dbReference>
<dbReference type="NCBIfam" id="NF006100">
    <property type="entry name" value="PRK08252.1"/>
    <property type="match status" value="1"/>
</dbReference>
<keyword evidence="7" id="KW-0456">Lyase</keyword>
<evidence type="ECO:0000256" key="4">
    <source>
        <dbReference type="ARBA" id="ARBA00023709"/>
    </source>
</evidence>
<accession>A0A0N9Y7T2</accession>
<dbReference type="Proteomes" id="UP000057134">
    <property type="component" value="Chromosome"/>
</dbReference>
<dbReference type="InterPro" id="IPR014748">
    <property type="entry name" value="Enoyl-CoA_hydra_C"/>
</dbReference>
<dbReference type="PATRIC" id="fig|1766.6.peg.1979"/>
<protein>
    <submittedName>
        <fullName evidence="7">Enoyl-CoA hydratase</fullName>
        <ecNumber evidence="7">4.2.1.17</ecNumber>
    </submittedName>
</protein>
<evidence type="ECO:0000313" key="7">
    <source>
        <dbReference type="EMBL" id="ALI25840.1"/>
    </source>
</evidence>
<dbReference type="Pfam" id="PF00378">
    <property type="entry name" value="ECH_1"/>
    <property type="match status" value="1"/>
</dbReference>
<dbReference type="GO" id="GO:0006631">
    <property type="term" value="P:fatty acid metabolic process"/>
    <property type="evidence" value="ECO:0007669"/>
    <property type="project" value="UniProtKB-KW"/>
</dbReference>
<dbReference type="InterPro" id="IPR018376">
    <property type="entry name" value="Enoyl-CoA_hyd/isom_CS"/>
</dbReference>
<evidence type="ECO:0000256" key="5">
    <source>
        <dbReference type="ARBA" id="ARBA00023717"/>
    </source>
</evidence>
<evidence type="ECO:0000256" key="1">
    <source>
        <dbReference type="ARBA" id="ARBA00002994"/>
    </source>
</evidence>
<evidence type="ECO:0000256" key="6">
    <source>
        <dbReference type="RuleBase" id="RU003707"/>
    </source>
</evidence>
<dbReference type="InterPro" id="IPR029045">
    <property type="entry name" value="ClpP/crotonase-like_dom_sf"/>
</dbReference>
<keyword evidence="8" id="KW-1185">Reference proteome</keyword>
<dbReference type="AlphaFoldDB" id="A0A0N9Y7T2"/>
<dbReference type="PANTHER" id="PTHR43802:SF1">
    <property type="entry name" value="IP11341P-RELATED"/>
    <property type="match status" value="1"/>
</dbReference>
<reference evidence="7 8" key="1">
    <citation type="journal article" date="2015" name="MBio">
        <title>Enzymatic Degradation of Phenazines Can Generate Energy and Protect Sensitive Organisms from Toxicity.</title>
        <authorList>
            <person name="Costa K.C."/>
            <person name="Bergkessel M."/>
            <person name="Saunders S."/>
            <person name="Korlach J."/>
            <person name="Newman D.K."/>
        </authorList>
    </citation>
    <scope>NUCLEOTIDE SEQUENCE [LARGE SCALE GENOMIC DNA]</scope>
    <source>
        <strain evidence="7 8">CT6</strain>
    </source>
</reference>
<dbReference type="InterPro" id="IPR001753">
    <property type="entry name" value="Enoyl-CoA_hydra/iso"/>
</dbReference>
<organism evidence="7 8">
    <name type="scientific">Mycolicibacterium fortuitum</name>
    <name type="common">Mycobacterium fortuitum</name>
    <dbReference type="NCBI Taxonomy" id="1766"/>
    <lineage>
        <taxon>Bacteria</taxon>
        <taxon>Bacillati</taxon>
        <taxon>Actinomycetota</taxon>
        <taxon>Actinomycetes</taxon>
        <taxon>Mycobacteriales</taxon>
        <taxon>Mycobacteriaceae</taxon>
        <taxon>Mycolicibacterium</taxon>
    </lineage>
</organism>
<evidence type="ECO:0000313" key="8">
    <source>
        <dbReference type="Proteomes" id="UP000057134"/>
    </source>
</evidence>
<dbReference type="EMBL" id="CP011269">
    <property type="protein sequence ID" value="ALI25840.1"/>
    <property type="molecule type" value="Genomic_DNA"/>
</dbReference>
<keyword evidence="3" id="KW-0276">Fatty acid metabolism</keyword>
<gene>
    <name evidence="7" type="ORF">XA26_19940</name>
</gene>
<evidence type="ECO:0000256" key="3">
    <source>
        <dbReference type="ARBA" id="ARBA00022832"/>
    </source>
</evidence>
<keyword evidence="3" id="KW-0443">Lipid metabolism</keyword>
<dbReference type="SUPFAM" id="SSF52096">
    <property type="entry name" value="ClpP/crotonase"/>
    <property type="match status" value="1"/>
</dbReference>
<dbReference type="KEGG" id="mft:XA26_19940"/>
<dbReference type="GO" id="GO:0018812">
    <property type="term" value="F:3-hydroxyacyl-CoA dehydratase activity"/>
    <property type="evidence" value="ECO:0007669"/>
    <property type="project" value="RHEA"/>
</dbReference>
<proteinExistence type="inferred from homology"/>
<dbReference type="CDD" id="cd06558">
    <property type="entry name" value="crotonase-like"/>
    <property type="match status" value="1"/>
</dbReference>
<dbReference type="STRING" id="1766.XA26_19940"/>
<dbReference type="Gene3D" id="1.10.12.10">
    <property type="entry name" value="Lyase 2-enoyl-coa Hydratase, Chain A, domain 2"/>
    <property type="match status" value="1"/>
</dbReference>
<evidence type="ECO:0000256" key="2">
    <source>
        <dbReference type="ARBA" id="ARBA00005254"/>
    </source>
</evidence>